<dbReference type="EMBL" id="FOAD01000001">
    <property type="protein sequence ID" value="SEK43935.1"/>
    <property type="molecule type" value="Genomic_DNA"/>
</dbReference>
<reference evidence="7 8" key="1">
    <citation type="submission" date="2016-10" db="EMBL/GenBank/DDBJ databases">
        <authorList>
            <person name="de Groot N.N."/>
        </authorList>
    </citation>
    <scope>NUCLEOTIDE SEQUENCE [LARGE SCALE GENOMIC DNA]</scope>
    <source>
        <strain evidence="7 8">CDM_5</strain>
    </source>
</reference>
<evidence type="ECO:0000313" key="8">
    <source>
        <dbReference type="Proteomes" id="UP000183894"/>
    </source>
</evidence>
<dbReference type="Proteomes" id="UP000183894">
    <property type="component" value="Unassembled WGS sequence"/>
</dbReference>
<dbReference type="PANTHER" id="PTHR38480">
    <property type="entry name" value="SLR0254 PROTEIN"/>
    <property type="match status" value="1"/>
</dbReference>
<evidence type="ECO:0000256" key="4">
    <source>
        <dbReference type="ARBA" id="ARBA00023136"/>
    </source>
</evidence>
<accession>A0A1H7H738</accession>
<name>A0A1H7H738_HALLR</name>
<dbReference type="OrthoDB" id="288430at2157"/>
<keyword evidence="3 5" id="KW-1133">Transmembrane helix</keyword>
<feature type="transmembrane region" description="Helical" evidence="5">
    <location>
        <begin position="54"/>
        <end position="71"/>
    </location>
</feature>
<organism evidence="7 8">
    <name type="scientific">Haloferax larsenii</name>
    <dbReference type="NCBI Taxonomy" id="302484"/>
    <lineage>
        <taxon>Archaea</taxon>
        <taxon>Methanobacteriati</taxon>
        <taxon>Methanobacteriota</taxon>
        <taxon>Stenosarchaea group</taxon>
        <taxon>Halobacteria</taxon>
        <taxon>Halobacteriales</taxon>
        <taxon>Haloferacaceae</taxon>
        <taxon>Haloferax</taxon>
    </lineage>
</organism>
<evidence type="ECO:0000256" key="1">
    <source>
        <dbReference type="ARBA" id="ARBA00004141"/>
    </source>
</evidence>
<evidence type="ECO:0000256" key="5">
    <source>
        <dbReference type="SAM" id="Phobius"/>
    </source>
</evidence>
<dbReference type="PANTHER" id="PTHR38480:SF1">
    <property type="entry name" value="SLR0254 PROTEIN"/>
    <property type="match status" value="1"/>
</dbReference>
<evidence type="ECO:0000256" key="2">
    <source>
        <dbReference type="ARBA" id="ARBA00022692"/>
    </source>
</evidence>
<gene>
    <name evidence="7" type="ORF">SAMN04488691_101456</name>
</gene>
<dbReference type="AlphaFoldDB" id="A0A1H7H738"/>
<evidence type="ECO:0000256" key="3">
    <source>
        <dbReference type="ARBA" id="ARBA00022989"/>
    </source>
</evidence>
<feature type="transmembrane region" description="Helical" evidence="5">
    <location>
        <begin position="20"/>
        <end position="42"/>
    </location>
</feature>
<evidence type="ECO:0000259" key="6">
    <source>
        <dbReference type="Pfam" id="PF06271"/>
    </source>
</evidence>
<dbReference type="GO" id="GO:0016020">
    <property type="term" value="C:membrane"/>
    <property type="evidence" value="ECO:0007669"/>
    <property type="project" value="UniProtKB-SubCell"/>
</dbReference>
<comment type="subcellular location">
    <subcellularLocation>
        <location evidence="1">Membrane</location>
        <topology evidence="1">Multi-pass membrane protein</topology>
    </subcellularLocation>
</comment>
<sequence length="142" mass="15563">MRGYDRTPDRDDTAVVGARIGARITDTLIVLVFMFALSVPLGDAAGASRPYGDLLFLVVAFVYTLLLEGLWDGRTLGKRLFQIKVVTVDGDACDLTSSLVRNVLRVVDAILYYLVGFVSMASTDKRQRFGDIVASTVVVRDQ</sequence>
<keyword evidence="4 5" id="KW-0472">Membrane</keyword>
<proteinExistence type="predicted"/>
<dbReference type="InterPro" id="IPR010432">
    <property type="entry name" value="RDD"/>
</dbReference>
<dbReference type="RefSeq" id="WP_074791689.1">
    <property type="nucleotide sequence ID" value="NZ_FOAD01000001.1"/>
</dbReference>
<feature type="domain" description="RDD" evidence="6">
    <location>
        <begin position="14"/>
        <end position="134"/>
    </location>
</feature>
<dbReference type="Pfam" id="PF06271">
    <property type="entry name" value="RDD"/>
    <property type="match status" value="1"/>
</dbReference>
<evidence type="ECO:0000313" key="7">
    <source>
        <dbReference type="EMBL" id="SEK43935.1"/>
    </source>
</evidence>
<keyword evidence="2 5" id="KW-0812">Transmembrane</keyword>
<protein>
    <submittedName>
        <fullName evidence="7">Uncharacterized membrane protein YckC, RDD family</fullName>
    </submittedName>
</protein>